<evidence type="ECO:0000313" key="5">
    <source>
        <dbReference type="Proteomes" id="UP001501057"/>
    </source>
</evidence>
<evidence type="ECO:0000256" key="1">
    <source>
        <dbReference type="SAM" id="SignalP"/>
    </source>
</evidence>
<comment type="caution">
    <text evidence="4">The sequence shown here is derived from an EMBL/GenBank/DDBJ whole genome shotgun (WGS) entry which is preliminary data.</text>
</comment>
<accession>A0ABP4WKU0</accession>
<dbReference type="InterPro" id="IPR056463">
    <property type="entry name" value="DUF7373_C"/>
</dbReference>
<keyword evidence="1" id="KW-0732">Signal</keyword>
<name>A0ABP4WKU0_9ACTN</name>
<dbReference type="Pfam" id="PF24088">
    <property type="entry name" value="DUF7373"/>
    <property type="match status" value="1"/>
</dbReference>
<feature type="domain" description="DUF7373" evidence="3">
    <location>
        <begin position="289"/>
        <end position="397"/>
    </location>
</feature>
<dbReference type="RefSeq" id="WP_344203994.1">
    <property type="nucleotide sequence ID" value="NZ_BAAAME010000010.1"/>
</dbReference>
<keyword evidence="5" id="KW-1185">Reference proteome</keyword>
<feature type="chain" id="PRO_5045707373" evidence="1">
    <location>
        <begin position="24"/>
        <end position="409"/>
    </location>
</feature>
<reference evidence="5" key="1">
    <citation type="journal article" date="2019" name="Int. J. Syst. Evol. Microbiol.">
        <title>The Global Catalogue of Microorganisms (GCM) 10K type strain sequencing project: providing services to taxonomists for standard genome sequencing and annotation.</title>
        <authorList>
            <consortium name="The Broad Institute Genomics Platform"/>
            <consortium name="The Broad Institute Genome Sequencing Center for Infectious Disease"/>
            <person name="Wu L."/>
            <person name="Ma J."/>
        </authorList>
    </citation>
    <scope>NUCLEOTIDE SEQUENCE [LARGE SCALE GENOMIC DNA]</scope>
    <source>
        <strain evidence="5">JCM 13518</strain>
    </source>
</reference>
<dbReference type="Pfam" id="PF24092">
    <property type="entry name" value="DUF7373_C"/>
    <property type="match status" value="1"/>
</dbReference>
<evidence type="ECO:0000259" key="2">
    <source>
        <dbReference type="Pfam" id="PF24088"/>
    </source>
</evidence>
<dbReference type="EMBL" id="BAAAME010000010">
    <property type="protein sequence ID" value="GAA1752500.1"/>
    <property type="molecule type" value="Genomic_DNA"/>
</dbReference>
<sequence length="409" mass="43450">MLRRAVATAASLVVVLSGLTACGGGDEPDPEPSPTAAFDPEALDLGRIEPTGTDLSTALTGTSSRLVAAYTLAANLVLPQDLRSDLTKYGIESGTLVDPNDYEYMLGDAAPAMAGAETGYLTRRTDQDADAWITTSIVQFPDEAAAQNAVQTAAASMAAPDVEFGVDLVVEPYPADEAAVTLVTNTPDVANQIYVLRAYGSFLTYAWVYDINGTMDDVREHADEFLADQEVALEDAERVTISEAPRLRDLDPTGIWGLTLAPDARGSLSETAYTAGSHAAETRQINVDGVSRAFTKAGVSRVASNLTSIYVAENAEGAKSLVEAFLEQATGLGMVEAESPQGLDEASCLANEDEENPDLTFWPAFLCFYPYGAYLLESSGVSLEEAQQRLSAQAVLVYEAQRDQKRSSG</sequence>
<dbReference type="Proteomes" id="UP001501057">
    <property type="component" value="Unassembled WGS sequence"/>
</dbReference>
<evidence type="ECO:0000313" key="4">
    <source>
        <dbReference type="EMBL" id="GAA1752500.1"/>
    </source>
</evidence>
<dbReference type="PROSITE" id="PS51257">
    <property type="entry name" value="PROKAR_LIPOPROTEIN"/>
    <property type="match status" value="1"/>
</dbReference>
<organism evidence="4 5">
    <name type="scientific">Aeromicrobium alkaliterrae</name>
    <dbReference type="NCBI Taxonomy" id="302168"/>
    <lineage>
        <taxon>Bacteria</taxon>
        <taxon>Bacillati</taxon>
        <taxon>Actinomycetota</taxon>
        <taxon>Actinomycetes</taxon>
        <taxon>Propionibacteriales</taxon>
        <taxon>Nocardioidaceae</taxon>
        <taxon>Aeromicrobium</taxon>
    </lineage>
</organism>
<feature type="domain" description="DUF7373" evidence="2">
    <location>
        <begin position="58"/>
        <end position="243"/>
    </location>
</feature>
<gene>
    <name evidence="4" type="ORF">GCM10009710_35280</name>
</gene>
<feature type="signal peptide" evidence="1">
    <location>
        <begin position="1"/>
        <end position="23"/>
    </location>
</feature>
<evidence type="ECO:0000259" key="3">
    <source>
        <dbReference type="Pfam" id="PF24092"/>
    </source>
</evidence>
<proteinExistence type="predicted"/>
<dbReference type="InterPro" id="IPR055797">
    <property type="entry name" value="DUF7373"/>
</dbReference>
<protein>
    <submittedName>
        <fullName evidence="4">Uncharacterized protein</fullName>
    </submittedName>
</protein>